<accession>A0ABQ3UL56</accession>
<dbReference type="Gene3D" id="2.30.30.40">
    <property type="entry name" value="SH3 Domains"/>
    <property type="match status" value="1"/>
</dbReference>
<evidence type="ECO:0000256" key="6">
    <source>
        <dbReference type="PROSITE-ProRule" id="PRU00110"/>
    </source>
</evidence>
<dbReference type="SUPFAM" id="SSF50341">
    <property type="entry name" value="CheW-like"/>
    <property type="match status" value="1"/>
</dbReference>
<evidence type="ECO:0000256" key="3">
    <source>
        <dbReference type="ARBA" id="ARBA00022553"/>
    </source>
</evidence>
<feature type="modified residue" description="Phosphohistidine" evidence="6">
    <location>
        <position position="114"/>
    </location>
</feature>
<feature type="modified residue" description="4-aspartylphosphate" evidence="7">
    <location>
        <position position="765"/>
    </location>
</feature>
<dbReference type="SMART" id="SM00073">
    <property type="entry name" value="HPT"/>
    <property type="match status" value="1"/>
</dbReference>
<name>A0ABQ3UL56_9CHLR</name>
<feature type="domain" description="HPt" evidence="9">
    <location>
        <begin position="64"/>
        <end position="170"/>
    </location>
</feature>
<dbReference type="InterPro" id="IPR008207">
    <property type="entry name" value="Sig_transdc_His_kin_Hpt_dom"/>
</dbReference>
<evidence type="ECO:0000256" key="7">
    <source>
        <dbReference type="PROSITE-ProRule" id="PRU00169"/>
    </source>
</evidence>
<keyword evidence="4" id="KW-0808">Transferase</keyword>
<protein>
    <recommendedName>
        <fullName evidence="2">histidine kinase</fullName>
        <ecNumber evidence="2">2.7.13.3</ecNumber>
    </recommendedName>
</protein>
<gene>
    <name evidence="10" type="ORF">KSB_18760</name>
</gene>
<feature type="domain" description="Response regulatory" evidence="8">
    <location>
        <begin position="716"/>
        <end position="832"/>
    </location>
</feature>
<reference evidence="10 11" key="1">
    <citation type="journal article" date="2021" name="Int. J. Syst. Evol. Microbiol.">
        <title>Reticulibacter mediterranei gen. nov., sp. nov., within the new family Reticulibacteraceae fam. nov., and Ktedonospora formicarum gen. nov., sp. nov., Ktedonobacter robiniae sp. nov., Dictyobacter formicarum sp. nov. and Dictyobacter arantiisoli sp. nov., belonging to the class Ktedonobacteria.</title>
        <authorList>
            <person name="Yabe S."/>
            <person name="Zheng Y."/>
            <person name="Wang C.M."/>
            <person name="Sakai Y."/>
            <person name="Abe K."/>
            <person name="Yokota A."/>
            <person name="Donadio S."/>
            <person name="Cavaletti L."/>
            <person name="Monciardini P."/>
        </authorList>
    </citation>
    <scope>NUCLEOTIDE SEQUENCE [LARGE SCALE GENOMIC DNA]</scope>
    <source>
        <strain evidence="10 11">SOSP1-30</strain>
    </source>
</reference>
<dbReference type="SUPFAM" id="SSF52172">
    <property type="entry name" value="CheY-like"/>
    <property type="match status" value="1"/>
</dbReference>
<comment type="caution">
    <text evidence="10">The sequence shown here is derived from an EMBL/GenBank/DDBJ whole genome shotgun (WGS) entry which is preliminary data.</text>
</comment>
<dbReference type="InterPro" id="IPR002545">
    <property type="entry name" value="CheW-lke_dom"/>
</dbReference>
<dbReference type="CDD" id="cd00088">
    <property type="entry name" value="HPT"/>
    <property type="match status" value="1"/>
</dbReference>
<keyword evidence="3 7" id="KW-0597">Phosphoprotein</keyword>
<dbReference type="PROSITE" id="PS50110">
    <property type="entry name" value="RESPONSE_REGULATORY"/>
    <property type="match status" value="1"/>
</dbReference>
<dbReference type="SUPFAM" id="SSF47226">
    <property type="entry name" value="Histidine-containing phosphotransfer domain, HPT domain"/>
    <property type="match status" value="1"/>
</dbReference>
<evidence type="ECO:0000313" key="10">
    <source>
        <dbReference type="EMBL" id="GHO53401.1"/>
    </source>
</evidence>
<dbReference type="CDD" id="cd00156">
    <property type="entry name" value="REC"/>
    <property type="match status" value="1"/>
</dbReference>
<evidence type="ECO:0000256" key="1">
    <source>
        <dbReference type="ARBA" id="ARBA00000085"/>
    </source>
</evidence>
<dbReference type="InterPro" id="IPR001789">
    <property type="entry name" value="Sig_transdc_resp-reg_receiver"/>
</dbReference>
<evidence type="ECO:0000259" key="8">
    <source>
        <dbReference type="PROSITE" id="PS50110"/>
    </source>
</evidence>
<dbReference type="Pfam" id="PF01627">
    <property type="entry name" value="Hpt"/>
    <property type="match status" value="1"/>
</dbReference>
<dbReference type="EMBL" id="BNJG01000001">
    <property type="protein sequence ID" value="GHO53401.1"/>
    <property type="molecule type" value="Genomic_DNA"/>
</dbReference>
<dbReference type="RefSeq" id="WP_201370238.1">
    <property type="nucleotide sequence ID" value="NZ_BNJG01000001.1"/>
</dbReference>
<evidence type="ECO:0000256" key="2">
    <source>
        <dbReference type="ARBA" id="ARBA00012438"/>
    </source>
</evidence>
<dbReference type="PROSITE" id="PS50894">
    <property type="entry name" value="HPT"/>
    <property type="match status" value="1"/>
</dbReference>
<dbReference type="Gene3D" id="1.20.120.160">
    <property type="entry name" value="HPT domain"/>
    <property type="match status" value="1"/>
</dbReference>
<comment type="catalytic activity">
    <reaction evidence="1">
        <text>ATP + protein L-histidine = ADP + protein N-phospho-L-histidine.</text>
        <dbReference type="EC" id="2.7.13.3"/>
    </reaction>
</comment>
<keyword evidence="11" id="KW-1185">Reference proteome</keyword>
<dbReference type="Gene3D" id="3.40.50.2300">
    <property type="match status" value="1"/>
</dbReference>
<evidence type="ECO:0000256" key="5">
    <source>
        <dbReference type="ARBA" id="ARBA00022777"/>
    </source>
</evidence>
<evidence type="ECO:0000313" key="11">
    <source>
        <dbReference type="Proteomes" id="UP000654345"/>
    </source>
</evidence>
<dbReference type="PANTHER" id="PTHR43395:SF8">
    <property type="entry name" value="HISTIDINE KINASE"/>
    <property type="match status" value="1"/>
</dbReference>
<dbReference type="InterPro" id="IPR036641">
    <property type="entry name" value="HPT_dom_sf"/>
</dbReference>
<dbReference type="InterPro" id="IPR051315">
    <property type="entry name" value="Bact_Chemotaxis_CheA"/>
</dbReference>
<keyword evidence="5" id="KW-0418">Kinase</keyword>
<proteinExistence type="predicted"/>
<dbReference type="InterPro" id="IPR036061">
    <property type="entry name" value="CheW-like_dom_sf"/>
</dbReference>
<organism evidence="10 11">
    <name type="scientific">Ktedonobacter robiniae</name>
    <dbReference type="NCBI Taxonomy" id="2778365"/>
    <lineage>
        <taxon>Bacteria</taxon>
        <taxon>Bacillati</taxon>
        <taxon>Chloroflexota</taxon>
        <taxon>Ktedonobacteria</taxon>
        <taxon>Ktedonobacterales</taxon>
        <taxon>Ktedonobacteraceae</taxon>
        <taxon>Ktedonobacter</taxon>
    </lineage>
</organism>
<dbReference type="PANTHER" id="PTHR43395">
    <property type="entry name" value="SENSOR HISTIDINE KINASE CHEA"/>
    <property type="match status" value="1"/>
</dbReference>
<dbReference type="Pfam" id="PF00072">
    <property type="entry name" value="Response_reg"/>
    <property type="match status" value="1"/>
</dbReference>
<sequence>MENDKHPLPRQDEDIENSFDFTHEQELTPEDLAIIKAFEEMDDSPWQQDSEPGLFTLPTLSSPIEDTLDDMLVIFVDEVEEDIARIRRALNQLEQQDGTSIDSARLVTVKRAAHKIRGSAGMVECSNLSTIAHYLEEISEYVLAGRVEPFLSLNALVRGAHALEVTLEGFIQQGNESTQPREELETLLNELHLLPAEREEEEFEESDQVTLARELMRQVKPMASYEMKGNIPSGAIAEELTSAPSSSMRVEQRRFDQLLQHSESLIGQRMPLEQAQRQVEGAMQELQAAQIRLQQLEPLLANALLPEKEAPATSEFLSSSSLIRRILQEKQSAKEHSIVLQRPKYIQPILRQFKQPGLTSQWRLDELNMERYDEKDMLLRSFREAVADVSVASTHVQNSVERYNQVIADCLNQVINVRNDLRLMRLTPLSVIMPRLGEAFQWFTSAQVQFEVKGETLEVDQEVLTVLTEPLVYLLQTCVREVLAESEEAGTRREGEKCRVWLHASQEGSELELEIGFSTALPGGVLTLIHEPVQRLNGKVTLERNAQGGVSFHLYLPTSRGSTHCLLLRCGGEKVVVPFSQVQRLGDSTREQLDLRFNLNDLLDMSLSSAPEMGSAPQVSGQTLLVLPRWGTHREVGIAVDEVIGEAEFVIKPLPAHLRRPGLAGTAIDGHEHVLLVLELPELIKIYTTHQHELKEHEESPYVPQGAHSGQAQAPRILIADDSVSMRLSLRQTLNHAHYNVMEASDGLEALELLQVHVPDVLLLDIEMPNLNGYDLLNLMRLRPELSTVKTIMLTSRSSEKHMKHAMELGAFGYLTKPCPLELLLEKVQQALKKSVGTSTMNQEASASEGD</sequence>
<evidence type="ECO:0000256" key="4">
    <source>
        <dbReference type="ARBA" id="ARBA00022679"/>
    </source>
</evidence>
<evidence type="ECO:0000259" key="9">
    <source>
        <dbReference type="PROSITE" id="PS50894"/>
    </source>
</evidence>
<dbReference type="InterPro" id="IPR011006">
    <property type="entry name" value="CheY-like_superfamily"/>
</dbReference>
<dbReference type="EC" id="2.7.13.3" evidence="2"/>
<dbReference type="Proteomes" id="UP000654345">
    <property type="component" value="Unassembled WGS sequence"/>
</dbReference>
<dbReference type="SMART" id="SM00448">
    <property type="entry name" value="REC"/>
    <property type="match status" value="1"/>
</dbReference>
<dbReference type="Pfam" id="PF01584">
    <property type="entry name" value="CheW"/>
    <property type="match status" value="1"/>
</dbReference>